<reference evidence="2 3" key="1">
    <citation type="journal article" date="2019" name="Nat. Ecol. Evol.">
        <title>Megaphylogeny resolves global patterns of mushroom evolution.</title>
        <authorList>
            <person name="Varga T."/>
            <person name="Krizsan K."/>
            <person name="Foldi C."/>
            <person name="Dima B."/>
            <person name="Sanchez-Garcia M."/>
            <person name="Sanchez-Ramirez S."/>
            <person name="Szollosi G.J."/>
            <person name="Szarkandi J.G."/>
            <person name="Papp V."/>
            <person name="Albert L."/>
            <person name="Andreopoulos W."/>
            <person name="Angelini C."/>
            <person name="Antonin V."/>
            <person name="Barry K.W."/>
            <person name="Bougher N.L."/>
            <person name="Buchanan P."/>
            <person name="Buyck B."/>
            <person name="Bense V."/>
            <person name="Catcheside P."/>
            <person name="Chovatia M."/>
            <person name="Cooper J."/>
            <person name="Damon W."/>
            <person name="Desjardin D."/>
            <person name="Finy P."/>
            <person name="Geml J."/>
            <person name="Haridas S."/>
            <person name="Hughes K."/>
            <person name="Justo A."/>
            <person name="Karasinski D."/>
            <person name="Kautmanova I."/>
            <person name="Kiss B."/>
            <person name="Kocsube S."/>
            <person name="Kotiranta H."/>
            <person name="LaButti K.M."/>
            <person name="Lechner B.E."/>
            <person name="Liimatainen K."/>
            <person name="Lipzen A."/>
            <person name="Lukacs Z."/>
            <person name="Mihaltcheva S."/>
            <person name="Morgado L.N."/>
            <person name="Niskanen T."/>
            <person name="Noordeloos M.E."/>
            <person name="Ohm R.A."/>
            <person name="Ortiz-Santana B."/>
            <person name="Ovrebo C."/>
            <person name="Racz N."/>
            <person name="Riley R."/>
            <person name="Savchenko A."/>
            <person name="Shiryaev A."/>
            <person name="Soop K."/>
            <person name="Spirin V."/>
            <person name="Szebenyi C."/>
            <person name="Tomsovsky M."/>
            <person name="Tulloss R.E."/>
            <person name="Uehling J."/>
            <person name="Grigoriev I.V."/>
            <person name="Vagvolgyi C."/>
            <person name="Papp T."/>
            <person name="Martin F.M."/>
            <person name="Miettinen O."/>
            <person name="Hibbett D.S."/>
            <person name="Nagy L.G."/>
        </authorList>
    </citation>
    <scope>NUCLEOTIDE SEQUENCE [LARGE SCALE GENOMIC DNA]</scope>
    <source>
        <strain evidence="2 3">HHB13444</strain>
    </source>
</reference>
<dbReference type="STRING" id="1314778.A0A5C3NRJ4"/>
<evidence type="ECO:0000256" key="1">
    <source>
        <dbReference type="SAM" id="MobiDB-lite"/>
    </source>
</evidence>
<name>A0A5C3NRJ4_9APHY</name>
<feature type="region of interest" description="Disordered" evidence="1">
    <location>
        <begin position="1"/>
        <end position="31"/>
    </location>
</feature>
<protein>
    <submittedName>
        <fullName evidence="2">Uncharacterized protein</fullName>
    </submittedName>
</protein>
<accession>A0A5C3NRJ4</accession>
<sequence length="647" mass="69952">MSDIPEDVEMDLDEPDSDSDEESEGWPGATRTWTTPAQWAWLKRTRPPYLAAKKIKRRAVYLETLYTDYLAVWSECQVIYGHRDEARLSPEEKEVLADAVKKRKKQLLVWHKNRDRKRASTRKLSSLLSAVGVSKKGGRLPQAQEMFSADHYDSDIKPLVQAKTKVIEAELGRKLDSKERLNNVKACTKEAFDACPEEIKQEIKKKLLQAKEDARNGRAGRALSPDLVIRTPQQYQDAIDLAPELFKGVLQPYAAASGWAWSVVGAGPMPDANGKIGHMSAHFGHKQDGISFAQANPDFEEQTVVPMGKFAKQVFSREVQKQRSLQASRQASQEDTHTSPNLSTPQASLVPASETPADRQNGENGESSGMQQARVVLRTSQPPVIPSNSTAPLGPSAVTGAIQPPVIPSDAIAPIELPAVADAIQPPVDPSNTLMAADLQTADPLDPNYDPLLAARISAMDREAVYDLLEAFEAADPYTFEQYAPPLPAWVTPLPTDDTGGASAVLPPAVRSTTGKRRSAHSQAEVTGETDDGTRKRRSPRGHATGTTLQAVSEPAAAPPVPSETDGPLRRSTRGKDVPQPPEPQADTNSRGGRGTPAKLPAKKAVPPKKAAAATATKKAAPTKKAPKTKKAAQAPPKARAPRKAKA</sequence>
<evidence type="ECO:0000313" key="3">
    <source>
        <dbReference type="Proteomes" id="UP000308197"/>
    </source>
</evidence>
<feature type="compositionally biased region" description="Basic residues" evidence="1">
    <location>
        <begin position="621"/>
        <end position="631"/>
    </location>
</feature>
<feature type="compositionally biased region" description="Low complexity" evidence="1">
    <location>
        <begin position="596"/>
        <end position="620"/>
    </location>
</feature>
<dbReference type="AlphaFoldDB" id="A0A5C3NRJ4"/>
<feature type="compositionally biased region" description="Acidic residues" evidence="1">
    <location>
        <begin position="1"/>
        <end position="24"/>
    </location>
</feature>
<dbReference type="InParanoid" id="A0A5C3NRJ4"/>
<gene>
    <name evidence="2" type="ORF">K466DRAFT_605691</name>
</gene>
<feature type="region of interest" description="Disordered" evidence="1">
    <location>
        <begin position="500"/>
        <end position="647"/>
    </location>
</feature>
<dbReference type="Proteomes" id="UP000308197">
    <property type="component" value="Unassembled WGS sequence"/>
</dbReference>
<feature type="compositionally biased region" description="Polar residues" evidence="1">
    <location>
        <begin position="338"/>
        <end position="347"/>
    </location>
</feature>
<evidence type="ECO:0000313" key="2">
    <source>
        <dbReference type="EMBL" id="TFK80004.1"/>
    </source>
</evidence>
<feature type="compositionally biased region" description="Low complexity" evidence="1">
    <location>
        <begin position="322"/>
        <end position="331"/>
    </location>
</feature>
<dbReference type="EMBL" id="ML211870">
    <property type="protein sequence ID" value="TFK80004.1"/>
    <property type="molecule type" value="Genomic_DNA"/>
</dbReference>
<proteinExistence type="predicted"/>
<organism evidence="2 3">
    <name type="scientific">Polyporus arcularius HHB13444</name>
    <dbReference type="NCBI Taxonomy" id="1314778"/>
    <lineage>
        <taxon>Eukaryota</taxon>
        <taxon>Fungi</taxon>
        <taxon>Dikarya</taxon>
        <taxon>Basidiomycota</taxon>
        <taxon>Agaricomycotina</taxon>
        <taxon>Agaricomycetes</taxon>
        <taxon>Polyporales</taxon>
        <taxon>Polyporaceae</taxon>
        <taxon>Polyporus</taxon>
    </lineage>
</organism>
<keyword evidence="3" id="KW-1185">Reference proteome</keyword>
<feature type="region of interest" description="Disordered" evidence="1">
    <location>
        <begin position="321"/>
        <end position="370"/>
    </location>
</feature>